<comment type="caution">
    <text evidence="4">The sequence shown here is derived from an EMBL/GenBank/DDBJ whole genome shotgun (WGS) entry which is preliminary data.</text>
</comment>
<feature type="region of interest" description="Disordered" evidence="2">
    <location>
        <begin position="91"/>
        <end position="122"/>
    </location>
</feature>
<dbReference type="SUPFAM" id="SSF46689">
    <property type="entry name" value="Homeodomain-like"/>
    <property type="match status" value="1"/>
</dbReference>
<evidence type="ECO:0000256" key="1">
    <source>
        <dbReference type="PROSITE-ProRule" id="PRU00108"/>
    </source>
</evidence>
<dbReference type="PROSITE" id="PS50071">
    <property type="entry name" value="HOMEOBOX_2"/>
    <property type="match status" value="1"/>
</dbReference>
<dbReference type="CDD" id="cd00086">
    <property type="entry name" value="homeodomain"/>
    <property type="match status" value="1"/>
</dbReference>
<dbReference type="OrthoDB" id="6159439at2759"/>
<organism evidence="4 5">
    <name type="scientific">Protopolystoma xenopodis</name>
    <dbReference type="NCBI Taxonomy" id="117903"/>
    <lineage>
        <taxon>Eukaryota</taxon>
        <taxon>Metazoa</taxon>
        <taxon>Spiralia</taxon>
        <taxon>Lophotrochozoa</taxon>
        <taxon>Platyhelminthes</taxon>
        <taxon>Monogenea</taxon>
        <taxon>Polyopisthocotylea</taxon>
        <taxon>Polystomatidea</taxon>
        <taxon>Polystomatidae</taxon>
        <taxon>Protopolystoma</taxon>
    </lineage>
</organism>
<dbReference type="PANTHER" id="PTHR24335">
    <property type="entry name" value="MOTOR NEURON AND PANCREAS HOMEOBOX PROTEIN"/>
    <property type="match status" value="1"/>
</dbReference>
<comment type="subcellular location">
    <subcellularLocation>
        <location evidence="1">Nucleus</location>
    </subcellularLocation>
</comment>
<proteinExistence type="predicted"/>
<dbReference type="Gene3D" id="1.10.10.60">
    <property type="entry name" value="Homeodomain-like"/>
    <property type="match status" value="1"/>
</dbReference>
<feature type="compositionally biased region" description="Basic and acidic residues" evidence="2">
    <location>
        <begin position="112"/>
        <end position="122"/>
    </location>
</feature>
<dbReference type="GO" id="GO:0007417">
    <property type="term" value="P:central nervous system development"/>
    <property type="evidence" value="ECO:0007669"/>
    <property type="project" value="TreeGrafter"/>
</dbReference>
<keyword evidence="1" id="KW-0539">Nucleus</keyword>
<evidence type="ECO:0000256" key="2">
    <source>
        <dbReference type="SAM" id="MobiDB-lite"/>
    </source>
</evidence>
<keyword evidence="5" id="KW-1185">Reference proteome</keyword>
<keyword evidence="1" id="KW-0238">DNA-binding</keyword>
<feature type="domain" description="Homeobox" evidence="3">
    <location>
        <begin position="7"/>
        <end position="22"/>
    </location>
</feature>
<dbReference type="InterPro" id="IPR001356">
    <property type="entry name" value="HD"/>
</dbReference>
<dbReference type="InterPro" id="IPR009057">
    <property type="entry name" value="Homeodomain-like_sf"/>
</dbReference>
<feature type="non-terminal residue" evidence="4">
    <location>
        <position position="325"/>
    </location>
</feature>
<protein>
    <recommendedName>
        <fullName evidence="3">Homeobox domain-containing protein</fullName>
    </recommendedName>
</protein>
<gene>
    <name evidence="4" type="ORF">PXEA_LOCUS35498</name>
</gene>
<evidence type="ECO:0000259" key="3">
    <source>
        <dbReference type="PROSITE" id="PS50071"/>
    </source>
</evidence>
<dbReference type="GO" id="GO:1990837">
    <property type="term" value="F:sequence-specific double-stranded DNA binding"/>
    <property type="evidence" value="ECO:0007669"/>
    <property type="project" value="TreeGrafter"/>
</dbReference>
<reference evidence="4" key="1">
    <citation type="submission" date="2018-11" db="EMBL/GenBank/DDBJ databases">
        <authorList>
            <consortium name="Pathogen Informatics"/>
        </authorList>
    </citation>
    <scope>NUCLEOTIDE SEQUENCE</scope>
</reference>
<dbReference type="GO" id="GO:0005634">
    <property type="term" value="C:nucleus"/>
    <property type="evidence" value="ECO:0007669"/>
    <property type="project" value="UniProtKB-SubCell"/>
</dbReference>
<feature type="DNA-binding region" description="Homeobox" evidence="1">
    <location>
        <begin position="9"/>
        <end position="23"/>
    </location>
</feature>
<dbReference type="PANTHER" id="PTHR24335:SF4">
    <property type="entry name" value="EXTRA-EXTRA"/>
    <property type="match status" value="1"/>
</dbReference>
<feature type="region of interest" description="Disordered" evidence="2">
    <location>
        <begin position="42"/>
        <end position="69"/>
    </location>
</feature>
<evidence type="ECO:0000313" key="4">
    <source>
        <dbReference type="EMBL" id="VEL42058.1"/>
    </source>
</evidence>
<dbReference type="InterPro" id="IPR042768">
    <property type="entry name" value="MNX1/Ceh-12"/>
</dbReference>
<dbReference type="GO" id="GO:0048812">
    <property type="term" value="P:neuron projection morphogenesis"/>
    <property type="evidence" value="ECO:0007669"/>
    <property type="project" value="TreeGrafter"/>
</dbReference>
<accession>A0A3S5B063</accession>
<evidence type="ECO:0000313" key="5">
    <source>
        <dbReference type="Proteomes" id="UP000784294"/>
    </source>
</evidence>
<sequence>MSNFFDQVKIWFQNRRMKWKRSHKPAIPGQPSSIILMLDTTTNSCDSPSPDHEVQSAGTEGQMAGPNTLADFSSRDLSMEAYESREIYVENTSVGNDEENEALRDCEEEEREREQKNDELDKKVSGDGIERIIELHRESLNGIERLVQREDHYEVCPEDDAEAPIRRLRTTTSNRFCEFICCEQVSGKKETLSSTKQEAPEKVTSPIWDIRLPSRTIHGCENLVQQVFPKPMTLNQPHESEMDAINERERRAIARGGDVGKQGSAVGVRGSGLETENKSKRIDLTVMTPTIPRNPDLCYQNSASFQSDKVNTAPTLCPDLFESGT</sequence>
<feature type="compositionally biased region" description="Acidic residues" evidence="2">
    <location>
        <begin position="96"/>
        <end position="111"/>
    </location>
</feature>
<dbReference type="Proteomes" id="UP000784294">
    <property type="component" value="Unassembled WGS sequence"/>
</dbReference>
<dbReference type="AlphaFoldDB" id="A0A3S5B063"/>
<keyword evidence="1" id="KW-0371">Homeobox</keyword>
<name>A0A3S5B063_9PLAT</name>
<dbReference type="EMBL" id="CAAALY010272393">
    <property type="protein sequence ID" value="VEL42058.1"/>
    <property type="molecule type" value="Genomic_DNA"/>
</dbReference>